<organism evidence="2 3">
    <name type="scientific">Ameiurus melas</name>
    <name type="common">Black bullhead</name>
    <name type="synonym">Silurus melas</name>
    <dbReference type="NCBI Taxonomy" id="219545"/>
    <lineage>
        <taxon>Eukaryota</taxon>
        <taxon>Metazoa</taxon>
        <taxon>Chordata</taxon>
        <taxon>Craniata</taxon>
        <taxon>Vertebrata</taxon>
        <taxon>Euteleostomi</taxon>
        <taxon>Actinopterygii</taxon>
        <taxon>Neopterygii</taxon>
        <taxon>Teleostei</taxon>
        <taxon>Ostariophysi</taxon>
        <taxon>Siluriformes</taxon>
        <taxon>Ictaluridae</taxon>
        <taxon>Ameiurus</taxon>
    </lineage>
</organism>
<evidence type="ECO:0000256" key="1">
    <source>
        <dbReference type="SAM" id="MobiDB-lite"/>
    </source>
</evidence>
<proteinExistence type="predicted"/>
<dbReference type="EMBL" id="JAAGNN010000021">
    <property type="protein sequence ID" value="KAF4075479.1"/>
    <property type="molecule type" value="Genomic_DNA"/>
</dbReference>
<sequence length="120" mass="13001">MILLPELTPTLGSFSSNEQNLSSNDVPQNGFSTSSGLSVHDLRSKRQKKKADEGDYQNVGPSSKDDTYAALDLAGRTSDDVYHTLAISHPSPPADTPTSSDYWATLRNMVNELSPETADE</sequence>
<comment type="caution">
    <text evidence="2">The sequence shown here is derived from an EMBL/GenBank/DDBJ whole genome shotgun (WGS) entry which is preliminary data.</text>
</comment>
<keyword evidence="3" id="KW-1185">Reference proteome</keyword>
<dbReference type="Proteomes" id="UP000593565">
    <property type="component" value="Unassembled WGS sequence"/>
</dbReference>
<dbReference type="AlphaFoldDB" id="A0A7J6A0M6"/>
<feature type="region of interest" description="Disordered" evidence="1">
    <location>
        <begin position="1"/>
        <end position="67"/>
    </location>
</feature>
<reference evidence="2 3" key="1">
    <citation type="submission" date="2020-02" db="EMBL/GenBank/DDBJ databases">
        <title>A chromosome-scale genome assembly of the black bullhead catfish (Ameiurus melas).</title>
        <authorList>
            <person name="Wen M."/>
            <person name="Zham M."/>
            <person name="Cabau C."/>
            <person name="Klopp C."/>
            <person name="Donnadieu C."/>
            <person name="Roques C."/>
            <person name="Bouchez O."/>
            <person name="Lampietro C."/>
            <person name="Jouanno E."/>
            <person name="Herpin A."/>
            <person name="Louis A."/>
            <person name="Berthelot C."/>
            <person name="Parey E."/>
            <person name="Roest-Crollius H."/>
            <person name="Braasch I."/>
            <person name="Postlethwait J."/>
            <person name="Robinson-Rechavi M."/>
            <person name="Echchiki A."/>
            <person name="Begum T."/>
            <person name="Montfort J."/>
            <person name="Schartl M."/>
            <person name="Bobe J."/>
            <person name="Guiguen Y."/>
        </authorList>
    </citation>
    <scope>NUCLEOTIDE SEQUENCE [LARGE SCALE GENOMIC DNA]</scope>
    <source>
        <strain evidence="2">M_S1</strain>
        <tissue evidence="2">Blood</tissue>
    </source>
</reference>
<protein>
    <submittedName>
        <fullName evidence="2">Uncharacterized protein</fullName>
    </submittedName>
</protein>
<name>A0A7J6A0M6_AMEME</name>
<gene>
    <name evidence="2" type="ORF">AMELA_G00234890</name>
</gene>
<feature type="compositionally biased region" description="Polar residues" evidence="1">
    <location>
        <begin position="10"/>
        <end position="37"/>
    </location>
</feature>
<evidence type="ECO:0000313" key="3">
    <source>
        <dbReference type="Proteomes" id="UP000593565"/>
    </source>
</evidence>
<accession>A0A7J6A0M6</accession>
<evidence type="ECO:0000313" key="2">
    <source>
        <dbReference type="EMBL" id="KAF4075479.1"/>
    </source>
</evidence>